<evidence type="ECO:0000256" key="4">
    <source>
        <dbReference type="ARBA" id="ARBA00007574"/>
    </source>
</evidence>
<keyword evidence="11" id="KW-0472">Membrane</keyword>
<dbReference type="GO" id="GO:0060047">
    <property type="term" value="P:heart contraction"/>
    <property type="evidence" value="ECO:0007669"/>
    <property type="project" value="TreeGrafter"/>
</dbReference>
<dbReference type="AlphaFoldDB" id="A0AAW0H3B0"/>
<keyword evidence="17" id="KW-1185">Reference proteome</keyword>
<dbReference type="GO" id="GO:0016012">
    <property type="term" value="C:sarcoglycan complex"/>
    <property type="evidence" value="ECO:0007669"/>
    <property type="project" value="InterPro"/>
</dbReference>
<dbReference type="PANTHER" id="PTHR12939">
    <property type="entry name" value="SARCOGLYCAN"/>
    <property type="match status" value="1"/>
</dbReference>
<keyword evidence="7" id="KW-0963">Cytoplasm</keyword>
<keyword evidence="10" id="KW-1133">Transmembrane helix</keyword>
<comment type="similarity">
    <text evidence="4">Belongs to the sarcoglycan beta/delta/gamma/zeta family.</text>
</comment>
<evidence type="ECO:0000256" key="3">
    <source>
        <dbReference type="ARBA" id="ARBA00004274"/>
    </source>
</evidence>
<dbReference type="InterPro" id="IPR039972">
    <property type="entry name" value="Sarcoglycan_gamma/delta/zeta"/>
</dbReference>
<dbReference type="GO" id="GO:0042383">
    <property type="term" value="C:sarcolemma"/>
    <property type="evidence" value="ECO:0007669"/>
    <property type="project" value="UniProtKB-SubCell"/>
</dbReference>
<protein>
    <recommendedName>
        <fullName evidence="5">Gamma-sarcoglycan</fullName>
    </recommendedName>
</protein>
<dbReference type="Proteomes" id="UP001488838">
    <property type="component" value="Unassembled WGS sequence"/>
</dbReference>
<dbReference type="EMBL" id="JBBHLL010001381">
    <property type="protein sequence ID" value="KAK7796154.1"/>
    <property type="molecule type" value="Genomic_DNA"/>
</dbReference>
<name>A0AAW0H3B0_MYOGA</name>
<keyword evidence="8" id="KW-0812">Transmembrane</keyword>
<evidence type="ECO:0000256" key="1">
    <source>
        <dbReference type="ARBA" id="ARBA00002860"/>
    </source>
</evidence>
<comment type="caution">
    <text evidence="16">The sequence shown here is derived from an EMBL/GenBank/DDBJ whole genome shotgun (WGS) entry which is preliminary data.</text>
</comment>
<dbReference type="PANTHER" id="PTHR12939:SF4">
    <property type="entry name" value="GAMMA-SARCOGLYCAN"/>
    <property type="match status" value="1"/>
</dbReference>
<feature type="region of interest" description="Disordered" evidence="15">
    <location>
        <begin position="1"/>
        <end position="23"/>
    </location>
</feature>
<evidence type="ECO:0000256" key="2">
    <source>
        <dbReference type="ARBA" id="ARBA00004245"/>
    </source>
</evidence>
<evidence type="ECO:0000256" key="7">
    <source>
        <dbReference type="ARBA" id="ARBA00022490"/>
    </source>
</evidence>
<evidence type="ECO:0000256" key="14">
    <source>
        <dbReference type="ARBA" id="ARBA00023212"/>
    </source>
</evidence>
<evidence type="ECO:0000256" key="10">
    <source>
        <dbReference type="ARBA" id="ARBA00022989"/>
    </source>
</evidence>
<dbReference type="Pfam" id="PF04790">
    <property type="entry name" value="Sarcoglycan_1"/>
    <property type="match status" value="1"/>
</dbReference>
<accession>A0AAW0H3B0</accession>
<gene>
    <name evidence="16" type="ORF">U0070_024102</name>
</gene>
<sequence>MVDVQSQGFQSLSENGKPLFTTEEQDVRVGTGRLRVTASEGALFEHSMETPLVRADPFEDIRLESPTGSLSMDVSRGIEIKACRSVMERWFLMLKLWVSPS</sequence>
<evidence type="ECO:0000256" key="15">
    <source>
        <dbReference type="SAM" id="MobiDB-lite"/>
    </source>
</evidence>
<proteinExistence type="inferred from homology"/>
<evidence type="ECO:0000313" key="17">
    <source>
        <dbReference type="Proteomes" id="UP001488838"/>
    </source>
</evidence>
<evidence type="ECO:0000256" key="11">
    <source>
        <dbReference type="ARBA" id="ARBA00023136"/>
    </source>
</evidence>
<comment type="function">
    <text evidence="1">Component of the sarcoglycan complex, a subcomplex of the dystrophin-glycoprotein complex which forms a link between the F-actin cytoskeleton and the extracellular matrix.</text>
</comment>
<organism evidence="16 17">
    <name type="scientific">Myodes glareolus</name>
    <name type="common">Bank vole</name>
    <name type="synonym">Clethrionomys glareolus</name>
    <dbReference type="NCBI Taxonomy" id="447135"/>
    <lineage>
        <taxon>Eukaryota</taxon>
        <taxon>Metazoa</taxon>
        <taxon>Chordata</taxon>
        <taxon>Craniata</taxon>
        <taxon>Vertebrata</taxon>
        <taxon>Euteleostomi</taxon>
        <taxon>Mammalia</taxon>
        <taxon>Eutheria</taxon>
        <taxon>Euarchontoglires</taxon>
        <taxon>Glires</taxon>
        <taxon>Rodentia</taxon>
        <taxon>Myomorpha</taxon>
        <taxon>Muroidea</taxon>
        <taxon>Cricetidae</taxon>
        <taxon>Arvicolinae</taxon>
        <taxon>Myodes</taxon>
    </lineage>
</organism>
<evidence type="ECO:0000256" key="9">
    <source>
        <dbReference type="ARBA" id="ARBA00022968"/>
    </source>
</evidence>
<evidence type="ECO:0000256" key="8">
    <source>
        <dbReference type="ARBA" id="ARBA00022692"/>
    </source>
</evidence>
<dbReference type="GO" id="GO:0048738">
    <property type="term" value="P:cardiac muscle tissue development"/>
    <property type="evidence" value="ECO:0007669"/>
    <property type="project" value="TreeGrafter"/>
</dbReference>
<reference evidence="16 17" key="1">
    <citation type="journal article" date="2023" name="bioRxiv">
        <title>Conserved and derived expression patterns and positive selection on dental genes reveal complex evolutionary context of ever-growing rodent molars.</title>
        <authorList>
            <person name="Calamari Z.T."/>
            <person name="Song A."/>
            <person name="Cohen E."/>
            <person name="Akter M."/>
            <person name="Roy R.D."/>
            <person name="Hallikas O."/>
            <person name="Christensen M.M."/>
            <person name="Li P."/>
            <person name="Marangoni P."/>
            <person name="Jernvall J."/>
            <person name="Klein O.D."/>
        </authorList>
    </citation>
    <scope>NUCLEOTIDE SEQUENCE [LARGE SCALE GENOMIC DNA]</scope>
    <source>
        <strain evidence="16">V071</strain>
    </source>
</reference>
<keyword evidence="9" id="KW-0735">Signal-anchor</keyword>
<dbReference type="GO" id="GO:0005856">
    <property type="term" value="C:cytoskeleton"/>
    <property type="evidence" value="ECO:0007669"/>
    <property type="project" value="UniProtKB-SubCell"/>
</dbReference>
<evidence type="ECO:0000256" key="5">
    <source>
        <dbReference type="ARBA" id="ARBA00020453"/>
    </source>
</evidence>
<keyword evidence="12" id="KW-1015">Disulfide bond</keyword>
<evidence type="ECO:0000256" key="13">
    <source>
        <dbReference type="ARBA" id="ARBA00023180"/>
    </source>
</evidence>
<evidence type="ECO:0000313" key="16">
    <source>
        <dbReference type="EMBL" id="KAK7796154.1"/>
    </source>
</evidence>
<keyword evidence="14" id="KW-0206">Cytoskeleton</keyword>
<keyword evidence="13" id="KW-0325">Glycoprotein</keyword>
<evidence type="ECO:0000256" key="6">
    <source>
        <dbReference type="ARBA" id="ARBA00022475"/>
    </source>
</evidence>
<dbReference type="InterPro" id="IPR006875">
    <property type="entry name" value="Sarcoglycan"/>
</dbReference>
<comment type="subcellular location">
    <subcellularLocation>
        <location evidence="3">Cell membrane</location>
        <location evidence="3">Sarcolemma</location>
        <topology evidence="3">Single-pass type II membrane protein</topology>
    </subcellularLocation>
    <subcellularLocation>
        <location evidence="2">Cytoplasm</location>
        <location evidence="2">Cytoskeleton</location>
    </subcellularLocation>
</comment>
<keyword evidence="6" id="KW-1003">Cell membrane</keyword>
<evidence type="ECO:0000256" key="12">
    <source>
        <dbReference type="ARBA" id="ARBA00023157"/>
    </source>
</evidence>
<feature type="compositionally biased region" description="Polar residues" evidence="15">
    <location>
        <begin position="1"/>
        <end position="14"/>
    </location>
</feature>